<dbReference type="InterPro" id="IPR003838">
    <property type="entry name" value="ABC3_permease_C"/>
</dbReference>
<feature type="transmembrane region" description="Helical" evidence="6">
    <location>
        <begin position="282"/>
        <end position="305"/>
    </location>
</feature>
<feature type="transmembrane region" description="Helical" evidence="6">
    <location>
        <begin position="422"/>
        <end position="445"/>
    </location>
</feature>
<name>A0A9X2R9U3_9BACT</name>
<dbReference type="PANTHER" id="PTHR30572">
    <property type="entry name" value="MEMBRANE COMPONENT OF TRANSPORTER-RELATED"/>
    <property type="match status" value="1"/>
</dbReference>
<evidence type="ECO:0000256" key="1">
    <source>
        <dbReference type="ARBA" id="ARBA00004651"/>
    </source>
</evidence>
<feature type="domain" description="ABC3 transporter permease C-terminal" evidence="7">
    <location>
        <begin position="290"/>
        <end position="406"/>
    </location>
</feature>
<evidence type="ECO:0000313" key="10">
    <source>
        <dbReference type="Proteomes" id="UP001155034"/>
    </source>
</evidence>
<reference evidence="9" key="1">
    <citation type="submission" date="2022-08" db="EMBL/GenBank/DDBJ databases">
        <title>Genomic Encyclopedia of Type Strains, Phase V (KMG-V): Genome sequencing to study the core and pangenomes of soil and plant-associated prokaryotes.</title>
        <authorList>
            <person name="Whitman W."/>
        </authorList>
    </citation>
    <scope>NUCLEOTIDE SEQUENCE</scope>
    <source>
        <strain evidence="9">SP2016B</strain>
    </source>
</reference>
<feature type="transmembrane region" description="Helical" evidence="6">
    <location>
        <begin position="757"/>
        <end position="778"/>
    </location>
</feature>
<comment type="caution">
    <text evidence="9">The sequence shown here is derived from an EMBL/GenBank/DDBJ whole genome shotgun (WGS) entry which is preliminary data.</text>
</comment>
<dbReference type="Proteomes" id="UP001155034">
    <property type="component" value="Unassembled WGS sequence"/>
</dbReference>
<dbReference type="InterPro" id="IPR050250">
    <property type="entry name" value="Macrolide_Exporter_MacB"/>
</dbReference>
<comment type="subcellular location">
    <subcellularLocation>
        <location evidence="1">Cell membrane</location>
        <topology evidence="1">Multi-pass membrane protein</topology>
    </subcellularLocation>
</comment>
<feature type="transmembrane region" description="Helical" evidence="6">
    <location>
        <begin position="380"/>
        <end position="401"/>
    </location>
</feature>
<dbReference type="GO" id="GO:0005886">
    <property type="term" value="C:plasma membrane"/>
    <property type="evidence" value="ECO:0007669"/>
    <property type="project" value="UniProtKB-SubCell"/>
</dbReference>
<evidence type="ECO:0000256" key="2">
    <source>
        <dbReference type="ARBA" id="ARBA00022475"/>
    </source>
</evidence>
<keyword evidence="5 6" id="KW-0472">Membrane</keyword>
<evidence type="ECO:0000256" key="3">
    <source>
        <dbReference type="ARBA" id="ARBA00022692"/>
    </source>
</evidence>
<evidence type="ECO:0000256" key="4">
    <source>
        <dbReference type="ARBA" id="ARBA00022989"/>
    </source>
</evidence>
<dbReference type="InterPro" id="IPR025857">
    <property type="entry name" value="MacB_PCD"/>
</dbReference>
<organism evidence="9 10">
    <name type="scientific">Salinibacter ruber</name>
    <dbReference type="NCBI Taxonomy" id="146919"/>
    <lineage>
        <taxon>Bacteria</taxon>
        <taxon>Pseudomonadati</taxon>
        <taxon>Rhodothermota</taxon>
        <taxon>Rhodothermia</taxon>
        <taxon>Rhodothermales</taxon>
        <taxon>Salinibacteraceae</taxon>
        <taxon>Salinibacter</taxon>
    </lineage>
</organism>
<dbReference type="PROSITE" id="PS51257">
    <property type="entry name" value="PROKAR_LIPOPROTEIN"/>
    <property type="match status" value="1"/>
</dbReference>
<feature type="domain" description="MacB-like periplasmic core" evidence="8">
    <location>
        <begin position="20"/>
        <end position="239"/>
    </location>
</feature>
<sequence length="796" mass="86365">MLRNYVTIAVRNLWTHRGHTIINVVGLALGLAACVLLAMYVRQETSYDEFHEKAGRIYQVVTTMSRSGSVNRLASTPVPSGPEMRASFPQVERLVRLDNRTAVAKVGETSWETDVLFAGAGFFEMFSFPLVRGTPATVLNEPTSVVVTTETAKRYFGTTDVVGRRLSLQLEGTFYEFTVSGVAEPAPRTSSIPFGVVVPFAKLTQIDRTFDNPSWRTLGPQVFAQLPSPDHADRLSAQFPEFIRQHVPTDNAASTSFELLPLTQIHLTPGIHGQLVAPSRPLYAYILAGLAAFILLVAGINFVTLASGRSAGRAREIGVRKTLGAGRGQIMTQFWGEALLLCAGALVLGLLLARAALPVFSQLVDTELAATALLQPEMGLVLVGLLGLVGLLAGAYPALVLSRFEPVSVLRGRSSGSGSPRLVQGLVVLQFVLSTGLIIGTAAMWQQMDLLQSKDLGFDREHVITVDARLARGQQQPLVERMRQAASRSASIQHVTATWGAVATEGALPNRLPTKSGGDQIKAHPLRAHYDVVDTFGLTLTDGRRFSPDYGRDAQGKTVLVNQALVDAFGWDDPLGKRVSMRFGVQNAEVVGVVENFHFQTLHRSIEPLVIHMPVRTAPNRLYARIAPGQTDAALDQLRAVWSETVPALPFSMSFLDATIERQYRAEQRWTRIVTWGAGFALFIACLGLFGLATLAARRRVKEIGIRKALGATATSVVRLLSVDFLKLVGVAVVLALPLAYWGVQQWLQTFAYRIELGITTVLGAAVLALSVALLAVITQTLRAAQVDPATTLRDE</sequence>
<keyword evidence="4 6" id="KW-1133">Transmembrane helix</keyword>
<evidence type="ECO:0000313" key="9">
    <source>
        <dbReference type="EMBL" id="MCS3865638.1"/>
    </source>
</evidence>
<protein>
    <submittedName>
        <fullName evidence="9">ABC transport system permease protein</fullName>
    </submittedName>
</protein>
<dbReference type="Pfam" id="PF02687">
    <property type="entry name" value="FtsX"/>
    <property type="match status" value="2"/>
</dbReference>
<evidence type="ECO:0000256" key="6">
    <source>
        <dbReference type="SAM" id="Phobius"/>
    </source>
</evidence>
<proteinExistence type="predicted"/>
<evidence type="ECO:0000259" key="7">
    <source>
        <dbReference type="Pfam" id="PF02687"/>
    </source>
</evidence>
<accession>A0A9X2R9U3</accession>
<dbReference type="RefSeq" id="WP_259220968.1">
    <property type="nucleotide sequence ID" value="NZ_JANTYZ010000005.1"/>
</dbReference>
<dbReference type="PANTHER" id="PTHR30572:SF18">
    <property type="entry name" value="ABC-TYPE MACROLIDE FAMILY EXPORT SYSTEM PERMEASE COMPONENT 2"/>
    <property type="match status" value="1"/>
</dbReference>
<feature type="transmembrane region" description="Helical" evidence="6">
    <location>
        <begin position="21"/>
        <end position="41"/>
    </location>
</feature>
<feature type="domain" description="MacB-like periplasmic core" evidence="8">
    <location>
        <begin position="446"/>
        <end position="640"/>
    </location>
</feature>
<feature type="transmembrane region" description="Helical" evidence="6">
    <location>
        <begin position="673"/>
        <end position="696"/>
    </location>
</feature>
<feature type="domain" description="ABC3 transporter permease C-terminal" evidence="7">
    <location>
        <begin position="679"/>
        <end position="787"/>
    </location>
</feature>
<gene>
    <name evidence="9" type="ORF">GGP82_002196</name>
</gene>
<feature type="transmembrane region" description="Helical" evidence="6">
    <location>
        <begin position="717"/>
        <end position="737"/>
    </location>
</feature>
<dbReference type="GO" id="GO:0022857">
    <property type="term" value="F:transmembrane transporter activity"/>
    <property type="evidence" value="ECO:0007669"/>
    <property type="project" value="TreeGrafter"/>
</dbReference>
<keyword evidence="3 6" id="KW-0812">Transmembrane</keyword>
<dbReference type="AlphaFoldDB" id="A0A9X2R9U3"/>
<feature type="transmembrane region" description="Helical" evidence="6">
    <location>
        <begin position="338"/>
        <end position="360"/>
    </location>
</feature>
<dbReference type="EMBL" id="JANTYZ010000005">
    <property type="protein sequence ID" value="MCS3865638.1"/>
    <property type="molecule type" value="Genomic_DNA"/>
</dbReference>
<dbReference type="Pfam" id="PF12704">
    <property type="entry name" value="MacB_PCD"/>
    <property type="match status" value="2"/>
</dbReference>
<evidence type="ECO:0000259" key="8">
    <source>
        <dbReference type="Pfam" id="PF12704"/>
    </source>
</evidence>
<evidence type="ECO:0000256" key="5">
    <source>
        <dbReference type="ARBA" id="ARBA00023136"/>
    </source>
</evidence>
<keyword evidence="2" id="KW-1003">Cell membrane</keyword>